<accession>A0A7N5KAG3</accession>
<proteinExistence type="predicted"/>
<reference evidence="1" key="3">
    <citation type="submission" date="2025-09" db="UniProtKB">
        <authorList>
            <consortium name="Ensembl"/>
        </authorList>
    </citation>
    <scope>IDENTIFICATION</scope>
</reference>
<dbReference type="GeneTree" id="ENSGT00940000158378"/>
<gene>
    <name evidence="1" type="primary">B4GALT4</name>
</gene>
<dbReference type="Ensembl" id="ENSAMET00000031514.1">
    <property type="protein sequence ID" value="ENSAMEP00000037010.1"/>
    <property type="gene ID" value="ENSAMEG00000007283.2"/>
</dbReference>
<sequence length="110" mass="12290">MGFLLTFHLSYKVRLLLLFLLCLTVVGWATSNYFVGAIQDIPKAKDFVANFNKVLVWGKEETLTKGDSVKEADLDDCPSVSPYLRGQNKLVFKPDLTLEEVAEIGLLNVP</sequence>
<name>A0A7N5KAG3_AILME</name>
<protein>
    <submittedName>
        <fullName evidence="1">Beta-1,4-galactosyltransferase 4</fullName>
    </submittedName>
</protein>
<reference evidence="1" key="2">
    <citation type="submission" date="2025-08" db="UniProtKB">
        <authorList>
            <consortium name="Ensembl"/>
        </authorList>
    </citation>
    <scope>IDENTIFICATION</scope>
</reference>
<reference evidence="1 2" key="1">
    <citation type="journal article" date="2010" name="Nature">
        <title>The sequence and de novo assembly of the giant panda genome.</title>
        <authorList>
            <person name="Li R."/>
            <person name="Fan W."/>
            <person name="Tian G."/>
            <person name="Zhu H."/>
            <person name="He L."/>
            <person name="Cai J."/>
            <person name="Huang Q."/>
            <person name="Cai Q."/>
            <person name="Li B."/>
            <person name="Bai Y."/>
            <person name="Zhang Z."/>
            <person name="Zhang Y."/>
            <person name="Wang W."/>
            <person name="Li J."/>
            <person name="Wei F."/>
            <person name="Li H."/>
            <person name="Jian M."/>
            <person name="Li J."/>
            <person name="Zhang Z."/>
            <person name="Nielsen R."/>
            <person name="Li D."/>
            <person name="Gu W."/>
            <person name="Yang Z."/>
            <person name="Xuan Z."/>
            <person name="Ryder O.A."/>
            <person name="Leung F.C."/>
            <person name="Zhou Y."/>
            <person name="Cao J."/>
            <person name="Sun X."/>
            <person name="Fu Y."/>
            <person name="Fang X."/>
            <person name="Guo X."/>
            <person name="Wang B."/>
            <person name="Hou R."/>
            <person name="Shen F."/>
            <person name="Mu B."/>
            <person name="Ni P."/>
            <person name="Lin R."/>
            <person name="Qian W."/>
            <person name="Wang G."/>
            <person name="Yu C."/>
            <person name="Nie W."/>
            <person name="Wang J."/>
            <person name="Wu Z."/>
            <person name="Liang H."/>
            <person name="Min J."/>
            <person name="Wu Q."/>
            <person name="Cheng S."/>
            <person name="Ruan J."/>
            <person name="Wang M."/>
            <person name="Shi Z."/>
            <person name="Wen M."/>
            <person name="Liu B."/>
            <person name="Ren X."/>
            <person name="Zheng H."/>
            <person name="Dong D."/>
            <person name="Cook K."/>
            <person name="Shan G."/>
            <person name="Zhang H."/>
            <person name="Kosiol C."/>
            <person name="Xie X."/>
            <person name="Lu Z."/>
            <person name="Zheng H."/>
            <person name="Li Y."/>
            <person name="Steiner C.C."/>
            <person name="Lam T.T."/>
            <person name="Lin S."/>
            <person name="Zhang Q."/>
            <person name="Li G."/>
            <person name="Tian J."/>
            <person name="Gong T."/>
            <person name="Liu H."/>
            <person name="Zhang D."/>
            <person name="Fang L."/>
            <person name="Ye C."/>
            <person name="Zhang J."/>
            <person name="Hu W."/>
            <person name="Xu A."/>
            <person name="Ren Y."/>
            <person name="Zhang G."/>
            <person name="Bruford M.W."/>
            <person name="Li Q."/>
            <person name="Ma L."/>
            <person name="Guo Y."/>
            <person name="An N."/>
            <person name="Hu Y."/>
            <person name="Zheng Y."/>
            <person name="Shi Y."/>
            <person name="Li Z."/>
            <person name="Liu Q."/>
            <person name="Chen Y."/>
            <person name="Zhao J."/>
            <person name="Qu N."/>
            <person name="Zhao S."/>
            <person name="Tian F."/>
            <person name="Wang X."/>
            <person name="Wang H."/>
            <person name="Xu L."/>
            <person name="Liu X."/>
            <person name="Vinar T."/>
            <person name="Wang Y."/>
            <person name="Lam T.W."/>
            <person name="Yiu S.M."/>
            <person name="Liu S."/>
            <person name="Zhang H."/>
            <person name="Li D."/>
            <person name="Huang Y."/>
            <person name="Wang X."/>
            <person name="Yang G."/>
            <person name="Jiang Z."/>
            <person name="Wang J."/>
            <person name="Qin N."/>
            <person name="Li L."/>
            <person name="Li J."/>
            <person name="Bolund L."/>
            <person name="Kristiansen K."/>
            <person name="Wong G.K."/>
            <person name="Olson M."/>
            <person name="Zhang X."/>
            <person name="Li S."/>
            <person name="Yang H."/>
            <person name="Wang J."/>
            <person name="Wang J."/>
        </authorList>
    </citation>
    <scope>NUCLEOTIDE SEQUENCE [LARGE SCALE GENOMIC DNA]</scope>
</reference>
<dbReference type="AlphaFoldDB" id="A0A7N5KAG3"/>
<keyword evidence="2" id="KW-1185">Reference proteome</keyword>
<dbReference type="Proteomes" id="UP000008912">
    <property type="component" value="Unassembled WGS sequence"/>
</dbReference>
<organism evidence="1 2">
    <name type="scientific">Ailuropoda melanoleuca</name>
    <name type="common">Giant panda</name>
    <dbReference type="NCBI Taxonomy" id="9646"/>
    <lineage>
        <taxon>Eukaryota</taxon>
        <taxon>Metazoa</taxon>
        <taxon>Chordata</taxon>
        <taxon>Craniata</taxon>
        <taxon>Vertebrata</taxon>
        <taxon>Euteleostomi</taxon>
        <taxon>Mammalia</taxon>
        <taxon>Eutheria</taxon>
        <taxon>Laurasiatheria</taxon>
        <taxon>Carnivora</taxon>
        <taxon>Caniformia</taxon>
        <taxon>Ursidae</taxon>
        <taxon>Ailuropoda</taxon>
    </lineage>
</organism>
<evidence type="ECO:0000313" key="1">
    <source>
        <dbReference type="Ensembl" id="ENSAMEP00000037010.1"/>
    </source>
</evidence>
<evidence type="ECO:0000313" key="2">
    <source>
        <dbReference type="Proteomes" id="UP000008912"/>
    </source>
</evidence>